<proteinExistence type="predicted"/>
<gene>
    <name evidence="1" type="ORF">TTHERM_00634680</name>
</gene>
<dbReference type="HOGENOM" id="CLU_337576_0_0_1"/>
<dbReference type="GeneID" id="7844369"/>
<name>Q22WY4_TETTS</name>
<reference evidence="2" key="1">
    <citation type="journal article" date="2006" name="PLoS Biol.">
        <title>Macronuclear genome sequence of the ciliate Tetrahymena thermophila, a model eukaryote.</title>
        <authorList>
            <person name="Eisen J.A."/>
            <person name="Coyne R.S."/>
            <person name="Wu M."/>
            <person name="Wu D."/>
            <person name="Thiagarajan M."/>
            <person name="Wortman J.R."/>
            <person name="Badger J.H."/>
            <person name="Ren Q."/>
            <person name="Amedeo P."/>
            <person name="Jones K.M."/>
            <person name="Tallon L.J."/>
            <person name="Delcher A.L."/>
            <person name="Salzberg S.L."/>
            <person name="Silva J.C."/>
            <person name="Haas B.J."/>
            <person name="Majoros W.H."/>
            <person name="Farzad M."/>
            <person name="Carlton J.M."/>
            <person name="Smith R.K. Jr."/>
            <person name="Garg J."/>
            <person name="Pearlman R.E."/>
            <person name="Karrer K.M."/>
            <person name="Sun L."/>
            <person name="Manning G."/>
            <person name="Elde N.C."/>
            <person name="Turkewitz A.P."/>
            <person name="Asai D.J."/>
            <person name="Wilkes D.E."/>
            <person name="Wang Y."/>
            <person name="Cai H."/>
            <person name="Collins K."/>
            <person name="Stewart B.A."/>
            <person name="Lee S.R."/>
            <person name="Wilamowska K."/>
            <person name="Weinberg Z."/>
            <person name="Ruzzo W.L."/>
            <person name="Wloga D."/>
            <person name="Gaertig J."/>
            <person name="Frankel J."/>
            <person name="Tsao C.-C."/>
            <person name="Gorovsky M.A."/>
            <person name="Keeling P.J."/>
            <person name="Waller R.F."/>
            <person name="Patron N.J."/>
            <person name="Cherry J.M."/>
            <person name="Stover N.A."/>
            <person name="Krieger C.J."/>
            <person name="del Toro C."/>
            <person name="Ryder H.F."/>
            <person name="Williamson S.C."/>
            <person name="Barbeau R.A."/>
            <person name="Hamilton E.P."/>
            <person name="Orias E."/>
        </authorList>
    </citation>
    <scope>NUCLEOTIDE SEQUENCE [LARGE SCALE GENOMIC DNA]</scope>
    <source>
        <strain evidence="2">SB210</strain>
    </source>
</reference>
<organism evidence="1 2">
    <name type="scientific">Tetrahymena thermophila (strain SB210)</name>
    <dbReference type="NCBI Taxonomy" id="312017"/>
    <lineage>
        <taxon>Eukaryota</taxon>
        <taxon>Sar</taxon>
        <taxon>Alveolata</taxon>
        <taxon>Ciliophora</taxon>
        <taxon>Intramacronucleata</taxon>
        <taxon>Oligohymenophorea</taxon>
        <taxon>Hymenostomatida</taxon>
        <taxon>Tetrahymenina</taxon>
        <taxon>Tetrahymenidae</taxon>
        <taxon>Tetrahymena</taxon>
    </lineage>
</organism>
<evidence type="ECO:0008006" key="3">
    <source>
        <dbReference type="Google" id="ProtNLM"/>
    </source>
</evidence>
<dbReference type="Proteomes" id="UP000009168">
    <property type="component" value="Unassembled WGS sequence"/>
</dbReference>
<dbReference type="EMBL" id="GG662809">
    <property type="protein sequence ID" value="EAR89862.3"/>
    <property type="molecule type" value="Genomic_DNA"/>
</dbReference>
<dbReference type="KEGG" id="tet:TTHERM_00634680"/>
<sequence length="766" mass="78414">MFILADAANVGDQITCNKGAQSCDLCAQGSAAILNLFQFTGSYCQVKDCTQSSVGNNLNGAVCSSCQDVQSDLTSQGPFFEGTQCVQQCSPGLYASDLNGYNCQVANPGQPVDCSLSSGCNECGLNYFAVNQFNFDLSSKLCNVIDCSSNAATILNGWVCNSCKSATGTGNIPKGQYYDGINKTCVDTCPSGQSASQDTQFVCSPPPNPGTEVGCSTDQATCSGCGNKNEYLRIFNYKPSNSKCYVKDCHAATIGPFLNGWVCNSCMQASGDGNIPKGQYFDGTTCVTNCPDGYTASASTGYTCYKNPKPVACSKDSSTCAGCGDTPSLQNLFTYSGGNTCTVKDCSQKAIGATQNGWICQSCSAATGIDLIPSGQYYGKSCISNCGKGYSVSQATGFNCIKSNPGQLVACSNDSKTCNGCGSTNDIQKLFAIGKGSTCGVIDCQSVIVGSNLNGWVCNSCSTAVGTGNINSGQYYDGTNCVTTCPIGTNASKDTGFVCLYPPSPGASVACSSDSFTCGGCGTTTSIATGYVDQNIPNPSTPVTCSNDSSTCGACGSTNTISTLFTHGTGNNCYVSDCTASVVGSNLNGWVCNSCSSATGSGNITTGQFFNGTTCVASCPPGQQANLSTGWVCQPITANPGSDVTCSNDSQTCAGCGLTSDIQKLFIHGTQNKCSVVDCSAAVVGSNLNGWVCNSCSTAKGQNNIATGQYYNGTTCVASCLSGQSASASTGYVCKADSSPAPVNNNASQSSIICYALVFAMLKLLI</sequence>
<keyword evidence="2" id="KW-1185">Reference proteome</keyword>
<evidence type="ECO:0000313" key="2">
    <source>
        <dbReference type="Proteomes" id="UP000009168"/>
    </source>
</evidence>
<dbReference type="InParanoid" id="Q22WY4"/>
<accession>Q22WY4</accession>
<evidence type="ECO:0000313" key="1">
    <source>
        <dbReference type="EMBL" id="EAR89862.3"/>
    </source>
</evidence>
<protein>
    <recommendedName>
        <fullName evidence="3">Immobilization antigen</fullName>
    </recommendedName>
</protein>
<dbReference type="AlphaFoldDB" id="Q22WY4"/>
<dbReference type="RefSeq" id="XP_001010107.3">
    <property type="nucleotide sequence ID" value="XM_001010107.3"/>
</dbReference>